<dbReference type="Pfam" id="PF00326">
    <property type="entry name" value="Peptidase_S9"/>
    <property type="match status" value="1"/>
</dbReference>
<protein>
    <recommendedName>
        <fullName evidence="1">Peptidase S9 prolyl oligopeptidase catalytic domain-containing protein</fullName>
    </recommendedName>
</protein>
<dbReference type="Proteomes" id="UP000017836">
    <property type="component" value="Unassembled WGS sequence"/>
</dbReference>
<accession>W1NPC1</accession>
<dbReference type="OMA" id="HECTACM"/>
<evidence type="ECO:0000313" key="2">
    <source>
        <dbReference type="EMBL" id="ERM97612.1"/>
    </source>
</evidence>
<dbReference type="PANTHER" id="PTHR47381:SF3">
    <property type="entry name" value="ALPHA_BETA-HYDROLASES SUPERFAMILY PROTEIN"/>
    <property type="match status" value="1"/>
</dbReference>
<sequence length="255" mass="28797">MESCPKRDGYVKIDFAEENLYLYTEEGEQGRLPVLILSLRERNQYRRPAVGYVAVSVDSRYHGERANSVTAYRDVWDLIKLTDYLTERKDVDPSRIGITGESLGGMHAWVAAAADTRYAVGVPIIGVQRDHYSFVLLFLLVLMVAEARTDLYKSEIDSEIVEKVWDQIAPGVAHEFDAPHSILAITPRPLLILNGEEDPRCPVEGLQSAMERVVEAYYLAKSPGNFKFISEPGIGHEMTPLMVKEASNWFDKFLN</sequence>
<dbReference type="InterPro" id="IPR001375">
    <property type="entry name" value="Peptidase_S9_cat"/>
</dbReference>
<organism evidence="2 3">
    <name type="scientific">Amborella trichopoda</name>
    <dbReference type="NCBI Taxonomy" id="13333"/>
    <lineage>
        <taxon>Eukaryota</taxon>
        <taxon>Viridiplantae</taxon>
        <taxon>Streptophyta</taxon>
        <taxon>Embryophyta</taxon>
        <taxon>Tracheophyta</taxon>
        <taxon>Spermatophyta</taxon>
        <taxon>Magnoliopsida</taxon>
        <taxon>Amborellales</taxon>
        <taxon>Amborellaceae</taxon>
        <taxon>Amborella</taxon>
    </lineage>
</organism>
<dbReference type="PANTHER" id="PTHR47381">
    <property type="entry name" value="ALPHA/BETA-HYDROLASES SUPERFAMILY PROTEIN"/>
    <property type="match status" value="1"/>
</dbReference>
<reference evidence="3" key="1">
    <citation type="journal article" date="2013" name="Science">
        <title>The Amborella genome and the evolution of flowering plants.</title>
        <authorList>
            <consortium name="Amborella Genome Project"/>
        </authorList>
    </citation>
    <scope>NUCLEOTIDE SEQUENCE [LARGE SCALE GENOMIC DNA]</scope>
</reference>
<gene>
    <name evidence="2" type="ORF">AMTR_s00173p00056680</name>
</gene>
<dbReference type="GO" id="GO:0006508">
    <property type="term" value="P:proteolysis"/>
    <property type="evidence" value="ECO:0007669"/>
    <property type="project" value="InterPro"/>
</dbReference>
<dbReference type="EMBL" id="KI395938">
    <property type="protein sequence ID" value="ERM97612.1"/>
    <property type="molecule type" value="Genomic_DNA"/>
</dbReference>
<dbReference type="HOGENOM" id="CLU_054292_1_1_1"/>
<name>W1NPC1_AMBTC</name>
<proteinExistence type="predicted"/>
<keyword evidence="3" id="KW-1185">Reference proteome</keyword>
<dbReference type="AlphaFoldDB" id="W1NPC1"/>
<dbReference type="STRING" id="13333.W1NPC1"/>
<dbReference type="Gene3D" id="3.40.50.1820">
    <property type="entry name" value="alpha/beta hydrolase"/>
    <property type="match status" value="1"/>
</dbReference>
<dbReference type="Gramene" id="ERM97612">
    <property type="protein sequence ID" value="ERM97612"/>
    <property type="gene ID" value="AMTR_s00173p00056680"/>
</dbReference>
<evidence type="ECO:0000259" key="1">
    <source>
        <dbReference type="Pfam" id="PF00326"/>
    </source>
</evidence>
<dbReference type="InterPro" id="IPR029058">
    <property type="entry name" value="AB_hydrolase_fold"/>
</dbReference>
<dbReference type="eggNOG" id="ENOG502QVWM">
    <property type="taxonomic scope" value="Eukaryota"/>
</dbReference>
<dbReference type="SUPFAM" id="SSF53474">
    <property type="entry name" value="alpha/beta-Hydrolases"/>
    <property type="match status" value="1"/>
</dbReference>
<evidence type="ECO:0000313" key="3">
    <source>
        <dbReference type="Proteomes" id="UP000017836"/>
    </source>
</evidence>
<dbReference type="GO" id="GO:0008236">
    <property type="term" value="F:serine-type peptidase activity"/>
    <property type="evidence" value="ECO:0007669"/>
    <property type="project" value="InterPro"/>
</dbReference>
<feature type="domain" description="Peptidase S9 prolyl oligopeptidase catalytic" evidence="1">
    <location>
        <begin position="71"/>
        <end position="238"/>
    </location>
</feature>